<evidence type="ECO:0000256" key="7">
    <source>
        <dbReference type="ARBA" id="ARBA00023136"/>
    </source>
</evidence>
<dbReference type="PROSITE" id="PS00237">
    <property type="entry name" value="G_PROTEIN_RECEP_F1_1"/>
    <property type="match status" value="1"/>
</dbReference>
<dbReference type="HOGENOM" id="CLU_009579_6_2_1"/>
<evidence type="ECO:0000256" key="1">
    <source>
        <dbReference type="ARBA" id="ARBA00004651"/>
    </source>
</evidence>
<comment type="subcellular location">
    <subcellularLocation>
        <location evidence="1">Cell membrane</location>
        <topology evidence="1">Multi-pass membrane protein</topology>
    </subcellularLocation>
</comment>
<evidence type="ECO:0000256" key="2">
    <source>
        <dbReference type="ARBA" id="ARBA00010663"/>
    </source>
</evidence>
<keyword evidence="6 12" id="KW-0297">G-protein coupled receptor</keyword>
<dbReference type="InterPro" id="IPR001556">
    <property type="entry name" value="Bombsn_rcpt-like"/>
</dbReference>
<evidence type="ECO:0000256" key="5">
    <source>
        <dbReference type="ARBA" id="ARBA00022989"/>
    </source>
</evidence>
<evidence type="ECO:0000256" key="6">
    <source>
        <dbReference type="ARBA" id="ARBA00023040"/>
    </source>
</evidence>
<dbReference type="Gene3D" id="1.20.1070.10">
    <property type="entry name" value="Rhodopsin 7-helix transmembrane proteins"/>
    <property type="match status" value="1"/>
</dbReference>
<protein>
    <submittedName>
        <fullName evidence="14">G_PROTEIN_RECEP_F1_2 domain-containing protein</fullName>
    </submittedName>
</protein>
<name>T1HUP6_RHOPR</name>
<dbReference type="OMA" id="TGRINMR"/>
<comment type="similarity">
    <text evidence="2 12">Belongs to the G-protein coupled receptor 1 family.</text>
</comment>
<dbReference type="VEuPathDB" id="VectorBase:RPRC007766"/>
<keyword evidence="5" id="KW-1133">Transmembrane helix</keyword>
<dbReference type="GO" id="GO:0008188">
    <property type="term" value="F:neuropeptide receptor activity"/>
    <property type="evidence" value="ECO:0007669"/>
    <property type="project" value="TreeGrafter"/>
</dbReference>
<dbReference type="PANTHER" id="PTHR45695:SF26">
    <property type="entry name" value="NEUROPEPTIDE CCHAMIDE-1 RECEPTOR"/>
    <property type="match status" value="1"/>
</dbReference>
<dbReference type="SUPFAM" id="SSF81321">
    <property type="entry name" value="Family A G protein-coupled receptor-like"/>
    <property type="match status" value="1"/>
</dbReference>
<proteinExistence type="inferred from homology"/>
<dbReference type="STRING" id="13249.T1HUP6"/>
<keyword evidence="8" id="KW-1015">Disulfide bond</keyword>
<dbReference type="AlphaFoldDB" id="T1HUP6"/>
<keyword evidence="15" id="KW-1185">Reference proteome</keyword>
<evidence type="ECO:0000256" key="12">
    <source>
        <dbReference type="RuleBase" id="RU000688"/>
    </source>
</evidence>
<keyword evidence="11 12" id="KW-0807">Transducer</keyword>
<dbReference type="InterPro" id="IPR017452">
    <property type="entry name" value="GPCR_Rhodpsn_7TM"/>
</dbReference>
<dbReference type="EMBL" id="ACPB03005213">
    <property type="status" value="NOT_ANNOTATED_CDS"/>
    <property type="molecule type" value="Genomic_DNA"/>
</dbReference>
<dbReference type="PRINTS" id="PR00237">
    <property type="entry name" value="GPCRRHODOPSN"/>
</dbReference>
<dbReference type="InParanoid" id="T1HUP6"/>
<organism evidence="14 15">
    <name type="scientific">Rhodnius prolixus</name>
    <name type="common">Triatomid bug</name>
    <dbReference type="NCBI Taxonomy" id="13249"/>
    <lineage>
        <taxon>Eukaryota</taxon>
        <taxon>Metazoa</taxon>
        <taxon>Ecdysozoa</taxon>
        <taxon>Arthropoda</taxon>
        <taxon>Hexapoda</taxon>
        <taxon>Insecta</taxon>
        <taxon>Pterygota</taxon>
        <taxon>Neoptera</taxon>
        <taxon>Paraneoptera</taxon>
        <taxon>Hemiptera</taxon>
        <taxon>Heteroptera</taxon>
        <taxon>Panheteroptera</taxon>
        <taxon>Cimicomorpha</taxon>
        <taxon>Reduviidae</taxon>
        <taxon>Triatominae</taxon>
        <taxon>Rhodnius</taxon>
    </lineage>
</organism>
<sequence>MEYKDQLNNDSLVNTTENAITVIPYSERPETYIVPIVFAVIFLVGVLGNGTLVLIFIRHRTMRNVPNTYILSLALGDLLVIISCVPFTSTIYTVNSWPYGLFICKLSEATKDVSIGVTVFTLTALSADRFFAIVDPMRKLYSSIGGRGATRCTIMIACAIWLLAIACAIPGALFSYIRIFKQGNHTLFEICYPYPEELGSVYPRGLVMAKFLIYYAIPLTVIGCFYILMARHLVLSTKNMPGELQGQARQVRARKKVAKTVLAFVLVFAVCFLPQHVFLLWFYNNPNSDRDYNEFWHVFKIVGYCLSFINSCINPIALYCVSGTFRKHFDR</sequence>
<dbReference type="InterPro" id="IPR000276">
    <property type="entry name" value="GPCR_Rhodpsn"/>
</dbReference>
<dbReference type="GO" id="GO:0005886">
    <property type="term" value="C:plasma membrane"/>
    <property type="evidence" value="ECO:0007669"/>
    <property type="project" value="UniProtKB-SubCell"/>
</dbReference>
<keyword evidence="3" id="KW-1003">Cell membrane</keyword>
<evidence type="ECO:0000256" key="8">
    <source>
        <dbReference type="ARBA" id="ARBA00023157"/>
    </source>
</evidence>
<keyword evidence="7" id="KW-0472">Membrane</keyword>
<evidence type="ECO:0000256" key="10">
    <source>
        <dbReference type="ARBA" id="ARBA00023180"/>
    </source>
</evidence>
<feature type="domain" description="G-protein coupled receptors family 1 profile" evidence="13">
    <location>
        <begin position="48"/>
        <end position="318"/>
    </location>
</feature>
<evidence type="ECO:0000313" key="14">
    <source>
        <dbReference type="EnsemblMetazoa" id="RPRC007766-PA"/>
    </source>
</evidence>
<keyword evidence="9 12" id="KW-0675">Receptor</keyword>
<dbReference type="PROSITE" id="PS50262">
    <property type="entry name" value="G_PROTEIN_RECEP_F1_2"/>
    <property type="match status" value="1"/>
</dbReference>
<evidence type="ECO:0000259" key="13">
    <source>
        <dbReference type="PROSITE" id="PS50262"/>
    </source>
</evidence>
<evidence type="ECO:0000256" key="3">
    <source>
        <dbReference type="ARBA" id="ARBA00022475"/>
    </source>
</evidence>
<evidence type="ECO:0000256" key="9">
    <source>
        <dbReference type="ARBA" id="ARBA00023170"/>
    </source>
</evidence>
<dbReference type="Proteomes" id="UP000015103">
    <property type="component" value="Unassembled WGS sequence"/>
</dbReference>
<evidence type="ECO:0000256" key="4">
    <source>
        <dbReference type="ARBA" id="ARBA00022692"/>
    </source>
</evidence>
<evidence type="ECO:0000256" key="11">
    <source>
        <dbReference type="ARBA" id="ARBA00023224"/>
    </source>
</evidence>
<keyword evidence="10" id="KW-0325">Glycoprotein</keyword>
<dbReference type="CDD" id="cd15927">
    <property type="entry name" value="7tmA_Bombesin_R-like"/>
    <property type="match status" value="1"/>
</dbReference>
<reference evidence="14" key="1">
    <citation type="submission" date="2015-05" db="UniProtKB">
        <authorList>
            <consortium name="EnsemblMetazoa"/>
        </authorList>
    </citation>
    <scope>IDENTIFICATION</scope>
</reference>
<dbReference type="FunCoup" id="T1HUP6">
    <property type="interactions" value="116"/>
</dbReference>
<accession>T1HUP6</accession>
<dbReference type="PANTHER" id="PTHR45695">
    <property type="entry name" value="LEUCOKININ RECEPTOR-RELATED"/>
    <property type="match status" value="1"/>
</dbReference>
<evidence type="ECO:0000313" key="15">
    <source>
        <dbReference type="Proteomes" id="UP000015103"/>
    </source>
</evidence>
<keyword evidence="4 12" id="KW-0812">Transmembrane</keyword>
<dbReference type="PRINTS" id="PR00358">
    <property type="entry name" value="BOMBESINR"/>
</dbReference>
<dbReference type="eggNOG" id="KOG4219">
    <property type="taxonomic scope" value="Eukaryota"/>
</dbReference>
<dbReference type="EnsemblMetazoa" id="RPRC007766-RA">
    <property type="protein sequence ID" value="RPRC007766-PA"/>
    <property type="gene ID" value="RPRC007766"/>
</dbReference>
<dbReference type="Pfam" id="PF00001">
    <property type="entry name" value="7tm_1"/>
    <property type="match status" value="1"/>
</dbReference>